<dbReference type="AlphaFoldDB" id="A0A8J3S236"/>
<feature type="domain" description="ABC transporter" evidence="4">
    <location>
        <begin position="12"/>
        <end position="242"/>
    </location>
</feature>
<dbReference type="PROSITE" id="PS50893">
    <property type="entry name" value="ABC_TRANSPORTER_2"/>
    <property type="match status" value="1"/>
</dbReference>
<dbReference type="Gene3D" id="2.40.50.100">
    <property type="match status" value="1"/>
</dbReference>
<dbReference type="SUPFAM" id="SSF50331">
    <property type="entry name" value="MOP-like"/>
    <property type="match status" value="1"/>
</dbReference>
<evidence type="ECO:0000256" key="2">
    <source>
        <dbReference type="ARBA" id="ARBA00022741"/>
    </source>
</evidence>
<dbReference type="InterPro" id="IPR047641">
    <property type="entry name" value="ABC_transpr_MalK/UgpC-like"/>
</dbReference>
<dbReference type="GO" id="GO:0016887">
    <property type="term" value="F:ATP hydrolysis activity"/>
    <property type="evidence" value="ECO:0007669"/>
    <property type="project" value="InterPro"/>
</dbReference>
<evidence type="ECO:0000313" key="6">
    <source>
        <dbReference type="Proteomes" id="UP000655044"/>
    </source>
</evidence>
<dbReference type="PANTHER" id="PTHR43875">
    <property type="entry name" value="MALTODEXTRIN IMPORT ATP-BINDING PROTEIN MSMX"/>
    <property type="match status" value="1"/>
</dbReference>
<keyword evidence="2" id="KW-0547">Nucleotide-binding</keyword>
<dbReference type="Pfam" id="PF00005">
    <property type="entry name" value="ABC_tran"/>
    <property type="match status" value="1"/>
</dbReference>
<dbReference type="Gene3D" id="3.40.50.300">
    <property type="entry name" value="P-loop containing nucleotide triphosphate hydrolases"/>
    <property type="match status" value="1"/>
</dbReference>
<dbReference type="Proteomes" id="UP000655044">
    <property type="component" value="Unassembled WGS sequence"/>
</dbReference>
<dbReference type="SMART" id="SM00382">
    <property type="entry name" value="AAA"/>
    <property type="match status" value="1"/>
</dbReference>
<evidence type="ECO:0000256" key="3">
    <source>
        <dbReference type="ARBA" id="ARBA00022840"/>
    </source>
</evidence>
<evidence type="ECO:0000256" key="1">
    <source>
        <dbReference type="ARBA" id="ARBA00022448"/>
    </source>
</evidence>
<dbReference type="EMBL" id="BOOI01000035">
    <property type="protein sequence ID" value="GIH85394.1"/>
    <property type="molecule type" value="Genomic_DNA"/>
</dbReference>
<reference evidence="5" key="1">
    <citation type="submission" date="2021-01" db="EMBL/GenBank/DDBJ databases">
        <title>Whole genome shotgun sequence of Planobispora rosea NBRC 15558.</title>
        <authorList>
            <person name="Komaki H."/>
            <person name="Tamura T."/>
        </authorList>
    </citation>
    <scope>NUCLEOTIDE SEQUENCE</scope>
    <source>
        <strain evidence="5">NBRC 15558</strain>
    </source>
</reference>
<dbReference type="GO" id="GO:0055052">
    <property type="term" value="C:ATP-binding cassette (ABC) transporter complex, substrate-binding subunit-containing"/>
    <property type="evidence" value="ECO:0007669"/>
    <property type="project" value="TreeGrafter"/>
</dbReference>
<dbReference type="InterPro" id="IPR012340">
    <property type="entry name" value="NA-bd_OB-fold"/>
</dbReference>
<name>A0A8J3S236_PLARO</name>
<dbReference type="GO" id="GO:0022857">
    <property type="term" value="F:transmembrane transporter activity"/>
    <property type="evidence" value="ECO:0007669"/>
    <property type="project" value="InterPro"/>
</dbReference>
<dbReference type="InterPro" id="IPR003439">
    <property type="entry name" value="ABC_transporter-like_ATP-bd"/>
</dbReference>
<dbReference type="GO" id="GO:0005524">
    <property type="term" value="F:ATP binding"/>
    <property type="evidence" value="ECO:0007669"/>
    <property type="project" value="UniProtKB-KW"/>
</dbReference>
<evidence type="ECO:0000313" key="5">
    <source>
        <dbReference type="EMBL" id="GIH85394.1"/>
    </source>
</evidence>
<keyword evidence="6" id="KW-1185">Reference proteome</keyword>
<keyword evidence="3 5" id="KW-0067">ATP-binding</keyword>
<gene>
    <name evidence="5" type="ORF">Pro02_38020</name>
</gene>
<dbReference type="InterPro" id="IPR027417">
    <property type="entry name" value="P-loop_NTPase"/>
</dbReference>
<dbReference type="InterPro" id="IPR008995">
    <property type="entry name" value="Mo/tungstate-bd_C_term_dom"/>
</dbReference>
<organism evidence="5 6">
    <name type="scientific">Planobispora rosea</name>
    <dbReference type="NCBI Taxonomy" id="35762"/>
    <lineage>
        <taxon>Bacteria</taxon>
        <taxon>Bacillati</taxon>
        <taxon>Actinomycetota</taxon>
        <taxon>Actinomycetes</taxon>
        <taxon>Streptosporangiales</taxon>
        <taxon>Streptosporangiaceae</taxon>
        <taxon>Planobispora</taxon>
    </lineage>
</organism>
<keyword evidence="1" id="KW-0813">Transport</keyword>
<dbReference type="PANTHER" id="PTHR43875:SF1">
    <property type="entry name" value="OSMOPROTECTIVE COMPOUNDS UPTAKE ATP-BINDING PROTEIN GGTA"/>
    <property type="match status" value="1"/>
</dbReference>
<dbReference type="InterPro" id="IPR013611">
    <property type="entry name" value="Transp-assoc_OB_typ2"/>
</dbReference>
<dbReference type="Pfam" id="PF08402">
    <property type="entry name" value="TOBE_2"/>
    <property type="match status" value="1"/>
</dbReference>
<protein>
    <submittedName>
        <fullName evidence="5">ABC transporter ATP-binding protein</fullName>
    </submittedName>
</protein>
<dbReference type="Gene3D" id="2.40.50.140">
    <property type="entry name" value="Nucleic acid-binding proteins"/>
    <property type="match status" value="1"/>
</dbReference>
<proteinExistence type="predicted"/>
<sequence>MLWQGGPGAVTLILDGVGVRQRGEIWLDDINLEFPAGMTVLIGPLAAGKTTLMRVAAGLLPPTSGRVLVNGKDVTSISVRRRSVAFVYQQFINYPSLSVYENIASPLRLDPSFPRGEIDRRVREVAGLMGIGELLGRRPAELSGGQQQRTAIARALARPADVLLLDEPLANLDYKLREQLRADLKDRFADSPGVVLYSTADPAEALAFAAPAVVLGQGRVQHTGDVADMYDRPPTLAVAATLSDPPLNLLPGVVRDGRIECLGASFPAPGAQGSGRHVVLGVRPHQVTIERTGPGGLEFPAEIRLAEVTGSTTFLHLLLPGRRHLVAQLPGTQLFTPGEPATAYVDPAHVFVFDEAGGSLPAASAAEVDLHG</sequence>
<comment type="caution">
    <text evidence="5">The sequence shown here is derived from an EMBL/GenBank/DDBJ whole genome shotgun (WGS) entry which is preliminary data.</text>
</comment>
<dbReference type="InterPro" id="IPR003593">
    <property type="entry name" value="AAA+_ATPase"/>
</dbReference>
<accession>A0A8J3S236</accession>
<dbReference type="SUPFAM" id="SSF52540">
    <property type="entry name" value="P-loop containing nucleoside triphosphate hydrolases"/>
    <property type="match status" value="1"/>
</dbReference>
<evidence type="ECO:0000259" key="4">
    <source>
        <dbReference type="PROSITE" id="PS50893"/>
    </source>
</evidence>